<dbReference type="RefSeq" id="WP_183644112.1">
    <property type="nucleotide sequence ID" value="NZ_JACHBL010000001.1"/>
</dbReference>
<evidence type="ECO:0000313" key="3">
    <source>
        <dbReference type="EMBL" id="MBB5599264.1"/>
    </source>
</evidence>
<dbReference type="Pfam" id="PF03334">
    <property type="entry name" value="PhaG_MnhG_YufB"/>
    <property type="match status" value="1"/>
</dbReference>
<protein>
    <submittedName>
        <fullName evidence="3">Multicomponent Na+:H+ antiporter subunit G</fullName>
    </submittedName>
</protein>
<feature type="transmembrane region" description="Helical" evidence="2">
    <location>
        <begin position="69"/>
        <end position="93"/>
    </location>
</feature>
<organism evidence="3 4">
    <name type="scientific">Neomicrococcus lactis</name>
    <dbReference type="NCBI Taxonomy" id="732241"/>
    <lineage>
        <taxon>Bacteria</taxon>
        <taxon>Bacillati</taxon>
        <taxon>Actinomycetota</taxon>
        <taxon>Actinomycetes</taxon>
        <taxon>Micrococcales</taxon>
        <taxon>Micrococcaceae</taxon>
        <taxon>Neomicrococcus</taxon>
    </lineage>
</organism>
<dbReference type="PANTHER" id="PTHR34703">
    <property type="entry name" value="ANTIPORTER SUBUNIT MNHG2-RELATED"/>
    <property type="match status" value="1"/>
</dbReference>
<comment type="similarity">
    <text evidence="1">Belongs to the CPA3 antiporters (TC 2.A.63) subunit G family.</text>
</comment>
<evidence type="ECO:0000313" key="4">
    <source>
        <dbReference type="Proteomes" id="UP000523863"/>
    </source>
</evidence>
<dbReference type="AlphaFoldDB" id="A0A7W8YD13"/>
<accession>A0A7W8YD13</accession>
<evidence type="ECO:0000256" key="1">
    <source>
        <dbReference type="ARBA" id="ARBA00008404"/>
    </source>
</evidence>
<name>A0A7W8YD13_9MICC</name>
<dbReference type="NCBIfam" id="TIGR01300">
    <property type="entry name" value="CPA3_mnhG_phaG"/>
    <property type="match status" value="1"/>
</dbReference>
<gene>
    <name evidence="3" type="ORF">BKA12_002344</name>
</gene>
<keyword evidence="2" id="KW-0472">Membrane</keyword>
<dbReference type="NCBIfam" id="NF009314">
    <property type="entry name" value="PRK12674.1-2"/>
    <property type="match status" value="1"/>
</dbReference>
<reference evidence="3 4" key="1">
    <citation type="submission" date="2020-08" db="EMBL/GenBank/DDBJ databases">
        <title>Sequencing the genomes of 1000 actinobacteria strains.</title>
        <authorList>
            <person name="Klenk H.-P."/>
        </authorList>
    </citation>
    <scope>NUCLEOTIDE SEQUENCE [LARGE SCALE GENOMIC DNA]</scope>
    <source>
        <strain evidence="3 4">DSM 23694</strain>
    </source>
</reference>
<proteinExistence type="inferred from homology"/>
<dbReference type="EMBL" id="JACHBL010000001">
    <property type="protein sequence ID" value="MBB5599264.1"/>
    <property type="molecule type" value="Genomic_DNA"/>
</dbReference>
<dbReference type="InterPro" id="IPR005133">
    <property type="entry name" value="PhaG_MnhG_YufB"/>
</dbReference>
<dbReference type="PANTHER" id="PTHR34703:SF1">
    <property type="entry name" value="ANTIPORTER SUBUNIT MNHG2-RELATED"/>
    <property type="match status" value="1"/>
</dbReference>
<keyword evidence="2" id="KW-0812">Transmembrane</keyword>
<keyword evidence="4" id="KW-1185">Reference proteome</keyword>
<dbReference type="Proteomes" id="UP000523863">
    <property type="component" value="Unassembled WGS sequence"/>
</dbReference>
<comment type="caution">
    <text evidence="3">The sequence shown here is derived from an EMBL/GenBank/DDBJ whole genome shotgun (WGS) entry which is preliminary data.</text>
</comment>
<dbReference type="GO" id="GO:0015385">
    <property type="term" value="F:sodium:proton antiporter activity"/>
    <property type="evidence" value="ECO:0007669"/>
    <property type="project" value="TreeGrafter"/>
</dbReference>
<evidence type="ECO:0000256" key="2">
    <source>
        <dbReference type="SAM" id="Phobius"/>
    </source>
</evidence>
<sequence>MITPESWAPARDIIAAILMLIGAFMSMAAGIGLWRFPDLLSRMHAATKPQVLGLFCFLLAVVVELNQWVWLPVFALAWGLQLLTSPVSAHMVGRAAYRTKHLRQDILIKDELAEVVDAAMKKQAKINKQVSNNQTDSSN</sequence>
<keyword evidence="2" id="KW-1133">Transmembrane helix</keyword>
<feature type="transmembrane region" description="Helical" evidence="2">
    <location>
        <begin position="13"/>
        <end position="34"/>
    </location>
</feature>